<accession>A0A8J5WLI1</accession>
<keyword evidence="2" id="KW-0732">Signal</keyword>
<gene>
    <name evidence="3" type="ORF">GUJ93_ZPchr0011g27176</name>
</gene>
<keyword evidence="1" id="KW-0812">Transmembrane</keyword>
<feature type="chain" id="PRO_5035145140" evidence="2">
    <location>
        <begin position="27"/>
        <end position="79"/>
    </location>
</feature>
<evidence type="ECO:0000256" key="1">
    <source>
        <dbReference type="SAM" id="Phobius"/>
    </source>
</evidence>
<comment type="caution">
    <text evidence="3">The sequence shown here is derived from an EMBL/GenBank/DDBJ whole genome shotgun (WGS) entry which is preliminary data.</text>
</comment>
<dbReference type="EMBL" id="JAAALK010000081">
    <property type="protein sequence ID" value="KAG8090617.1"/>
    <property type="molecule type" value="Genomic_DNA"/>
</dbReference>
<evidence type="ECO:0000256" key="2">
    <source>
        <dbReference type="SAM" id="SignalP"/>
    </source>
</evidence>
<reference evidence="3" key="1">
    <citation type="journal article" date="2021" name="bioRxiv">
        <title>Whole Genome Assembly and Annotation of Northern Wild Rice, Zizania palustris L., Supports a Whole Genome Duplication in the Zizania Genus.</title>
        <authorList>
            <person name="Haas M."/>
            <person name="Kono T."/>
            <person name="Macchietto M."/>
            <person name="Millas R."/>
            <person name="McGilp L."/>
            <person name="Shao M."/>
            <person name="Duquette J."/>
            <person name="Hirsch C.N."/>
            <person name="Kimball J."/>
        </authorList>
    </citation>
    <scope>NUCLEOTIDE SEQUENCE</scope>
    <source>
        <tissue evidence="3">Fresh leaf tissue</tissue>
    </source>
</reference>
<keyword evidence="1" id="KW-0472">Membrane</keyword>
<protein>
    <submittedName>
        <fullName evidence="3">Uncharacterized protein</fullName>
    </submittedName>
</protein>
<evidence type="ECO:0000313" key="4">
    <source>
        <dbReference type="Proteomes" id="UP000729402"/>
    </source>
</evidence>
<evidence type="ECO:0000313" key="3">
    <source>
        <dbReference type="EMBL" id="KAG8090617.1"/>
    </source>
</evidence>
<keyword evidence="1" id="KW-1133">Transmembrane helix</keyword>
<feature type="transmembrane region" description="Helical" evidence="1">
    <location>
        <begin position="36"/>
        <end position="52"/>
    </location>
</feature>
<proteinExistence type="predicted"/>
<feature type="signal peptide" evidence="2">
    <location>
        <begin position="1"/>
        <end position="26"/>
    </location>
</feature>
<dbReference type="AlphaFoldDB" id="A0A8J5WLI1"/>
<dbReference type="Proteomes" id="UP000729402">
    <property type="component" value="Unassembled WGS sequence"/>
</dbReference>
<organism evidence="3 4">
    <name type="scientific">Zizania palustris</name>
    <name type="common">Northern wild rice</name>
    <dbReference type="NCBI Taxonomy" id="103762"/>
    <lineage>
        <taxon>Eukaryota</taxon>
        <taxon>Viridiplantae</taxon>
        <taxon>Streptophyta</taxon>
        <taxon>Embryophyta</taxon>
        <taxon>Tracheophyta</taxon>
        <taxon>Spermatophyta</taxon>
        <taxon>Magnoliopsida</taxon>
        <taxon>Liliopsida</taxon>
        <taxon>Poales</taxon>
        <taxon>Poaceae</taxon>
        <taxon>BOP clade</taxon>
        <taxon>Oryzoideae</taxon>
        <taxon>Oryzeae</taxon>
        <taxon>Zizaniinae</taxon>
        <taxon>Zizania</taxon>
    </lineage>
</organism>
<reference evidence="3" key="2">
    <citation type="submission" date="2021-02" db="EMBL/GenBank/DDBJ databases">
        <authorList>
            <person name="Kimball J.A."/>
            <person name="Haas M.W."/>
            <person name="Macchietto M."/>
            <person name="Kono T."/>
            <person name="Duquette J."/>
            <person name="Shao M."/>
        </authorList>
    </citation>
    <scope>NUCLEOTIDE SEQUENCE</scope>
    <source>
        <tissue evidence="3">Fresh leaf tissue</tissue>
    </source>
</reference>
<sequence length="79" mass="8590">MLRCGNALSGLIGLIGVLMVVWSVAGKPPASHTRHALVGFLLWVLGIALLLSPRTPYPWFLGAIVNPAVEELKHFFLSR</sequence>
<name>A0A8J5WLI1_ZIZPA</name>
<keyword evidence="4" id="KW-1185">Reference proteome</keyword>